<dbReference type="InterPro" id="IPR015943">
    <property type="entry name" value="WD40/YVTN_repeat-like_dom_sf"/>
</dbReference>
<accession>A0ABP6SPB5</accession>
<gene>
    <name evidence="2" type="ORF">GCM10020367_73050</name>
</gene>
<dbReference type="InterPro" id="IPR011044">
    <property type="entry name" value="Quino_amine_DH_bsu"/>
</dbReference>
<feature type="signal peptide" evidence="1">
    <location>
        <begin position="1"/>
        <end position="21"/>
    </location>
</feature>
<dbReference type="PANTHER" id="PTHR47197">
    <property type="entry name" value="PROTEIN NIRF"/>
    <property type="match status" value="1"/>
</dbReference>
<organism evidence="2 3">
    <name type="scientific">Streptomyces sannanensis</name>
    <dbReference type="NCBI Taxonomy" id="285536"/>
    <lineage>
        <taxon>Bacteria</taxon>
        <taxon>Bacillati</taxon>
        <taxon>Actinomycetota</taxon>
        <taxon>Actinomycetes</taxon>
        <taxon>Kitasatosporales</taxon>
        <taxon>Streptomycetaceae</taxon>
        <taxon>Streptomyces</taxon>
    </lineage>
</organism>
<dbReference type="PANTHER" id="PTHR47197:SF3">
    <property type="entry name" value="DIHYDRO-HEME D1 DEHYDROGENASE"/>
    <property type="match status" value="1"/>
</dbReference>
<keyword evidence="3" id="KW-1185">Reference proteome</keyword>
<dbReference type="Gene3D" id="2.60.40.10">
    <property type="entry name" value="Immunoglobulins"/>
    <property type="match status" value="1"/>
</dbReference>
<dbReference type="InterPro" id="IPR013783">
    <property type="entry name" value="Ig-like_fold"/>
</dbReference>
<evidence type="ECO:0000256" key="1">
    <source>
        <dbReference type="SAM" id="SignalP"/>
    </source>
</evidence>
<protein>
    <recommendedName>
        <fullName evidence="4">YncE family protein</fullName>
    </recommendedName>
</protein>
<sequence length="425" mass="44616">MALATLTASVTLFVSPSPAQAADSIVLPVVSHWQTLADSHHVYVSSPGDNAVVATDHNGQVIKVVEGLDGARGMGLTADEATLYVALPEADAIAEIDTRTLTEVRRIPTGTDTEPENLALSGGKLYFSYQATPFSGGIGSISIAEANPIVGLDNDPQWYSKPRLASSPAAPDRLVAADSEGSLGMRVYDVGSGTAQEIAYTEEVGSVEDLAVTPDGGSVITARGGTYYHQQWRLSDLTEEAQYDTGPYPNAVAIAPDGTVAAGVSASGEWDIYVYRRGETTPFRTIAVSRGGSMELVRRGVAWAPDGTKLFGTRFTHAGEVILDIITDVRKANSNITLTAPAALPLGESVTVHGKLTSLVPFPKSKVVTITRNDEQIATAKVKADGTFTFTDIPPLAGYPTYIATYAGDADHASGTGTVQVEITD</sequence>
<dbReference type="EMBL" id="BAAAYL010000004">
    <property type="protein sequence ID" value="GAA3381512.1"/>
    <property type="molecule type" value="Genomic_DNA"/>
</dbReference>
<evidence type="ECO:0000313" key="3">
    <source>
        <dbReference type="Proteomes" id="UP001499990"/>
    </source>
</evidence>
<dbReference type="Gene3D" id="2.130.10.10">
    <property type="entry name" value="YVTN repeat-like/Quinoprotein amine dehydrogenase"/>
    <property type="match status" value="2"/>
</dbReference>
<comment type="caution">
    <text evidence="2">The sequence shown here is derived from an EMBL/GenBank/DDBJ whole genome shotgun (WGS) entry which is preliminary data.</text>
</comment>
<reference evidence="3" key="1">
    <citation type="journal article" date="2019" name="Int. J. Syst. Evol. Microbiol.">
        <title>The Global Catalogue of Microorganisms (GCM) 10K type strain sequencing project: providing services to taxonomists for standard genome sequencing and annotation.</title>
        <authorList>
            <consortium name="The Broad Institute Genomics Platform"/>
            <consortium name="The Broad Institute Genome Sequencing Center for Infectious Disease"/>
            <person name="Wu L."/>
            <person name="Ma J."/>
        </authorList>
    </citation>
    <scope>NUCLEOTIDE SEQUENCE [LARGE SCALE GENOMIC DNA]</scope>
    <source>
        <strain evidence="3">JCM 9651</strain>
    </source>
</reference>
<dbReference type="Proteomes" id="UP001499990">
    <property type="component" value="Unassembled WGS sequence"/>
</dbReference>
<keyword evidence="1" id="KW-0732">Signal</keyword>
<evidence type="ECO:0008006" key="4">
    <source>
        <dbReference type="Google" id="ProtNLM"/>
    </source>
</evidence>
<name>A0ABP6SPB5_9ACTN</name>
<feature type="chain" id="PRO_5045509683" description="YncE family protein" evidence="1">
    <location>
        <begin position="22"/>
        <end position="425"/>
    </location>
</feature>
<proteinExistence type="predicted"/>
<dbReference type="InterPro" id="IPR051200">
    <property type="entry name" value="Host-pathogen_enzymatic-act"/>
</dbReference>
<dbReference type="SUPFAM" id="SSF50969">
    <property type="entry name" value="YVTN repeat-like/Quinoprotein amine dehydrogenase"/>
    <property type="match status" value="1"/>
</dbReference>
<evidence type="ECO:0000313" key="2">
    <source>
        <dbReference type="EMBL" id="GAA3381512.1"/>
    </source>
</evidence>